<dbReference type="Proteomes" id="UP000711488">
    <property type="component" value="Unassembled WGS sequence"/>
</dbReference>
<reference evidence="2" key="1">
    <citation type="submission" date="2014-08" db="EMBL/GenBank/DDBJ databases">
        <authorList>
            <person name="Murali S."/>
            <person name="Richards S."/>
            <person name="Bandaranaike D."/>
            <person name="Bellair M."/>
            <person name="Blankenburg K."/>
            <person name="Chao H."/>
            <person name="Dinh H."/>
            <person name="Doddapaneni H."/>
            <person name="Dugan-Rocha S."/>
            <person name="Elkadiri S."/>
            <person name="Gnanaolivu R."/>
            <person name="Hughes D."/>
            <person name="Lee S."/>
            <person name="Li M."/>
            <person name="Ming W."/>
            <person name="Munidasa M."/>
            <person name="Muniz J."/>
            <person name="Nguyen L."/>
            <person name="Osuji N."/>
            <person name="Pu L.-L."/>
            <person name="Puazo M."/>
            <person name="Skinner E."/>
            <person name="Qu C."/>
            <person name="Quiroz J."/>
            <person name="Raj R."/>
            <person name="Weissenberger G."/>
            <person name="Xin Y."/>
            <person name="Zou X."/>
            <person name="Han Y."/>
            <person name="Worley K."/>
            <person name="Muzny D."/>
            <person name="Gibbs R."/>
        </authorList>
    </citation>
    <scope>NUCLEOTIDE SEQUENCE</scope>
    <source>
        <strain evidence="2">HAZT.00-mixed</strain>
        <tissue evidence="2">Whole organism</tissue>
    </source>
</reference>
<reference evidence="2" key="2">
    <citation type="journal article" date="2018" name="Environ. Sci. Technol.">
        <title>The Toxicogenome of Hyalella azteca: A Model for Sediment Ecotoxicology and Evolutionary Toxicology.</title>
        <authorList>
            <person name="Poynton H.C."/>
            <person name="Hasenbein S."/>
            <person name="Benoit J.B."/>
            <person name="Sepulveda M.S."/>
            <person name="Poelchau M.F."/>
            <person name="Hughes D.S.T."/>
            <person name="Murali S.C."/>
            <person name="Chen S."/>
            <person name="Glastad K.M."/>
            <person name="Goodisman M.A.D."/>
            <person name="Werren J.H."/>
            <person name="Vineis J.H."/>
            <person name="Bowen J.L."/>
            <person name="Friedrich M."/>
            <person name="Jones J."/>
            <person name="Robertson H.M."/>
            <person name="Feyereisen R."/>
            <person name="Mechler-Hickson A."/>
            <person name="Mathers N."/>
            <person name="Lee C.E."/>
            <person name="Colbourne J.K."/>
            <person name="Biales A."/>
            <person name="Johnston J.S."/>
            <person name="Wellborn G.A."/>
            <person name="Rosendale A.J."/>
            <person name="Cridge A.G."/>
            <person name="Munoz-Torres M.C."/>
            <person name="Bain P.A."/>
            <person name="Manny A.R."/>
            <person name="Major K.M."/>
            <person name="Lambert F.N."/>
            <person name="Vulpe C.D."/>
            <person name="Tuck P."/>
            <person name="Blalock B.J."/>
            <person name="Lin Y.Y."/>
            <person name="Smith M.E."/>
            <person name="Ochoa-Acuna H."/>
            <person name="Chen M.M."/>
            <person name="Childers C.P."/>
            <person name="Qu J."/>
            <person name="Dugan S."/>
            <person name="Lee S.L."/>
            <person name="Chao H."/>
            <person name="Dinh H."/>
            <person name="Han Y."/>
            <person name="Doddapaneni H."/>
            <person name="Worley K.C."/>
            <person name="Muzny D.M."/>
            <person name="Gibbs R.A."/>
            <person name="Richards S."/>
        </authorList>
    </citation>
    <scope>NUCLEOTIDE SEQUENCE</scope>
    <source>
        <strain evidence="2">HAZT.00-mixed</strain>
        <tissue evidence="2">Whole organism</tissue>
    </source>
</reference>
<sequence>MPSKDALCFFPNQSSASSQQDLDDLVSQIKEKLRVKAKAPSHSSCTEKIRLRASPYSIPSRGSKCGCCDSRRCLHRYPNHASNDNGDEVTNSGRLTSVLHNSSNSRTVTDDPYEALQELLREGDLIKEAVRRLNDHYFRPKEKPNSVFYDSDEERIPYPFNLEV</sequence>
<dbReference type="AlphaFoldDB" id="A0A6A0GXV1"/>
<organism evidence="2">
    <name type="scientific">Hyalella azteca</name>
    <name type="common">Amphipod</name>
    <dbReference type="NCBI Taxonomy" id="294128"/>
    <lineage>
        <taxon>Eukaryota</taxon>
        <taxon>Metazoa</taxon>
        <taxon>Ecdysozoa</taxon>
        <taxon>Arthropoda</taxon>
        <taxon>Crustacea</taxon>
        <taxon>Multicrustacea</taxon>
        <taxon>Malacostraca</taxon>
        <taxon>Eumalacostraca</taxon>
        <taxon>Peracarida</taxon>
        <taxon>Amphipoda</taxon>
        <taxon>Senticaudata</taxon>
        <taxon>Talitrida</taxon>
        <taxon>Talitroidea</taxon>
        <taxon>Hyalellidae</taxon>
        <taxon>Hyalella</taxon>
    </lineage>
</organism>
<dbReference type="Pfam" id="PF05350">
    <property type="entry name" value="GSK-3_bind"/>
    <property type="match status" value="1"/>
</dbReference>
<evidence type="ECO:0000313" key="2">
    <source>
        <dbReference type="EMBL" id="KAA0192389.1"/>
    </source>
</evidence>
<dbReference type="Proteomes" id="UP000694843">
    <property type="component" value="Unplaced"/>
</dbReference>
<comment type="similarity">
    <text evidence="1">Belongs to the GSK-3-binding protein family.</text>
</comment>
<proteinExistence type="inferred from homology"/>
<evidence type="ECO:0000313" key="4">
    <source>
        <dbReference type="RefSeq" id="XP_047738904.1"/>
    </source>
</evidence>
<dbReference type="PANTHER" id="PTHR35154:SF3">
    <property type="entry name" value="GBP PROTEIN"/>
    <property type="match status" value="1"/>
</dbReference>
<evidence type="ECO:0000313" key="3">
    <source>
        <dbReference type="Proteomes" id="UP000694843"/>
    </source>
</evidence>
<gene>
    <name evidence="4" type="primary">LOC108679457</name>
    <name evidence="2" type="ORF">HAZT_HAZT002420</name>
</gene>
<name>A0A6A0GXV1_HYAAZ</name>
<evidence type="ECO:0000256" key="1">
    <source>
        <dbReference type="ARBA" id="ARBA00010422"/>
    </source>
</evidence>
<dbReference type="GO" id="GO:0005737">
    <property type="term" value="C:cytoplasm"/>
    <property type="evidence" value="ECO:0007669"/>
    <property type="project" value="TreeGrafter"/>
</dbReference>
<accession>A0A6A0GXV1</accession>
<dbReference type="KEGG" id="hazt:108679457"/>
<dbReference type="EMBL" id="JQDR03011680">
    <property type="protein sequence ID" value="KAA0192389.1"/>
    <property type="molecule type" value="Genomic_DNA"/>
</dbReference>
<reference evidence="4" key="4">
    <citation type="submission" date="2025-04" db="UniProtKB">
        <authorList>
            <consortium name="RefSeq"/>
        </authorList>
    </citation>
    <scope>IDENTIFICATION</scope>
    <source>
        <tissue evidence="4">Whole organism</tissue>
    </source>
</reference>
<dbReference type="PANTHER" id="PTHR35154">
    <property type="entry name" value="GBP PROTEIN"/>
    <property type="match status" value="1"/>
</dbReference>
<reference evidence="2" key="3">
    <citation type="submission" date="2019-06" db="EMBL/GenBank/DDBJ databases">
        <authorList>
            <person name="Poynton C."/>
            <person name="Hasenbein S."/>
            <person name="Benoit J.B."/>
            <person name="Sepulveda M.S."/>
            <person name="Poelchau M.F."/>
            <person name="Murali S.C."/>
            <person name="Chen S."/>
            <person name="Glastad K.M."/>
            <person name="Werren J.H."/>
            <person name="Vineis J.H."/>
            <person name="Bowen J.L."/>
            <person name="Friedrich M."/>
            <person name="Jones J."/>
            <person name="Robertson H.M."/>
            <person name="Feyereisen R."/>
            <person name="Mechler-Hickson A."/>
            <person name="Mathers N."/>
            <person name="Lee C.E."/>
            <person name="Colbourne J.K."/>
            <person name="Biales A."/>
            <person name="Johnston J.S."/>
            <person name="Wellborn G.A."/>
            <person name="Rosendale A.J."/>
            <person name="Cridge A.G."/>
            <person name="Munoz-Torres M.C."/>
            <person name="Bain P.A."/>
            <person name="Manny A.R."/>
            <person name="Major K.M."/>
            <person name="Lambert F.N."/>
            <person name="Vulpe C.D."/>
            <person name="Tuck P."/>
            <person name="Blalock B.J."/>
            <person name="Lin Y.-Y."/>
            <person name="Smith M.E."/>
            <person name="Ochoa-Acuna H."/>
            <person name="Chen M.-J.M."/>
            <person name="Childers C.P."/>
            <person name="Qu J."/>
            <person name="Dugan S."/>
            <person name="Lee S.L."/>
            <person name="Chao H."/>
            <person name="Dinh H."/>
            <person name="Han Y."/>
            <person name="Doddapaneni H."/>
            <person name="Worley K.C."/>
            <person name="Muzny D.M."/>
            <person name="Gibbs R.A."/>
            <person name="Richards S."/>
        </authorList>
    </citation>
    <scope>NUCLEOTIDE SEQUENCE</scope>
    <source>
        <strain evidence="2">HAZT.00-mixed</strain>
        <tissue evidence="2">Whole organism</tissue>
    </source>
</reference>
<dbReference type="OrthoDB" id="6381246at2759"/>
<dbReference type="RefSeq" id="XP_047738904.1">
    <property type="nucleotide sequence ID" value="XM_047882948.1"/>
</dbReference>
<dbReference type="InterPro" id="IPR008014">
    <property type="entry name" value="GSK3-bd"/>
</dbReference>
<dbReference type="OMA" id="QQPCHVC"/>
<keyword evidence="3" id="KW-1185">Reference proteome</keyword>
<dbReference type="GeneID" id="108679457"/>
<protein>
    <submittedName>
        <fullName evidence="2 4">GSK-3-binding protein</fullName>
    </submittedName>
</protein>